<dbReference type="InterPro" id="IPR036514">
    <property type="entry name" value="SGNH_hydro_sf"/>
</dbReference>
<dbReference type="InterPro" id="IPR051532">
    <property type="entry name" value="Ester_Hydrolysis_Enzymes"/>
</dbReference>
<gene>
    <name evidence="3" type="ORF">A374_09948</name>
</gene>
<dbReference type="InterPro" id="IPR013830">
    <property type="entry name" value="SGNH_hydro"/>
</dbReference>
<proteinExistence type="predicted"/>
<dbReference type="eggNOG" id="COG2755">
    <property type="taxonomic scope" value="Bacteria"/>
</dbReference>
<organism evidence="3 4">
    <name type="scientific">Fictibacillus macauensis ZFHKF-1</name>
    <dbReference type="NCBI Taxonomy" id="1196324"/>
    <lineage>
        <taxon>Bacteria</taxon>
        <taxon>Bacillati</taxon>
        <taxon>Bacillota</taxon>
        <taxon>Bacilli</taxon>
        <taxon>Bacillales</taxon>
        <taxon>Fictibacillaceae</taxon>
        <taxon>Fictibacillus</taxon>
    </lineage>
</organism>
<dbReference type="STRING" id="1196324.A374_09948"/>
<dbReference type="GO" id="GO:0004622">
    <property type="term" value="F:phosphatidylcholine lysophospholipase activity"/>
    <property type="evidence" value="ECO:0007669"/>
    <property type="project" value="TreeGrafter"/>
</dbReference>
<feature type="signal peptide" evidence="1">
    <location>
        <begin position="1"/>
        <end position="20"/>
    </location>
</feature>
<evidence type="ECO:0000313" key="3">
    <source>
        <dbReference type="EMBL" id="EIT85551.1"/>
    </source>
</evidence>
<dbReference type="PANTHER" id="PTHR30383:SF27">
    <property type="entry name" value="SPORE GERMINATION LIPASE LIPC"/>
    <property type="match status" value="1"/>
</dbReference>
<dbReference type="Pfam" id="PF13472">
    <property type="entry name" value="Lipase_GDSL_2"/>
    <property type="match status" value="1"/>
</dbReference>
<reference evidence="3 4" key="1">
    <citation type="journal article" date="2012" name="J. Bacteriol.">
        <title>Genome of Bacillus macauensis ZFHKF-1, a Long-Chain-Forming Bacterium.</title>
        <authorList>
            <person name="Cai L."/>
            <person name="Zhang T."/>
        </authorList>
    </citation>
    <scope>NUCLEOTIDE SEQUENCE [LARGE SCALE GENOMIC DNA]</scope>
    <source>
        <strain evidence="3 4">ZFHKF-1</strain>
    </source>
</reference>
<keyword evidence="1" id="KW-0732">Signal</keyword>
<sequence>MLRKKMMAWCVVGVMSLVIGGCSSNEEEKIDTPLPEHQPIHQLQIVSLGDSLTYGRGDPTRKGYIGRVKDGLEKEMHKPITLHNFGVPKQRSDQTLAALSKPSIAKAISRSHSIFLFIGTNDFRKTAQWNFKQLQPETMQEGQKTMARNVTKIMETLRQHNKKAHIYVLGLYNPYTTSVDDVLSADIIKQWNVSIKSIADATPNASYIPTYDLFVNVSKKEYFFDAIHPNPKGYRLIAKRVMSQLDMKQS</sequence>
<protein>
    <submittedName>
        <fullName evidence="3">Lysophospholipase L1-like esterase</fullName>
    </submittedName>
</protein>
<dbReference type="PROSITE" id="PS51257">
    <property type="entry name" value="PROKAR_LIPOPROTEIN"/>
    <property type="match status" value="1"/>
</dbReference>
<dbReference type="PANTHER" id="PTHR30383">
    <property type="entry name" value="THIOESTERASE 1/PROTEASE 1/LYSOPHOSPHOLIPASE L1"/>
    <property type="match status" value="1"/>
</dbReference>
<dbReference type="AlphaFoldDB" id="I8J1E7"/>
<keyword evidence="4" id="KW-1185">Reference proteome</keyword>
<name>I8J1E7_9BACL</name>
<dbReference type="Gene3D" id="3.40.50.1110">
    <property type="entry name" value="SGNH hydrolase"/>
    <property type="match status" value="1"/>
</dbReference>
<evidence type="ECO:0000259" key="2">
    <source>
        <dbReference type="Pfam" id="PF13472"/>
    </source>
</evidence>
<evidence type="ECO:0000256" key="1">
    <source>
        <dbReference type="SAM" id="SignalP"/>
    </source>
</evidence>
<dbReference type="SUPFAM" id="SSF52266">
    <property type="entry name" value="SGNH hydrolase"/>
    <property type="match status" value="1"/>
</dbReference>
<feature type="chain" id="PRO_5039350362" evidence="1">
    <location>
        <begin position="21"/>
        <end position="250"/>
    </location>
</feature>
<evidence type="ECO:0000313" key="4">
    <source>
        <dbReference type="Proteomes" id="UP000004080"/>
    </source>
</evidence>
<comment type="caution">
    <text evidence="3">The sequence shown here is derived from an EMBL/GenBank/DDBJ whole genome shotgun (WGS) entry which is preliminary data.</text>
</comment>
<dbReference type="RefSeq" id="WP_007202076.1">
    <property type="nucleotide sequence ID" value="NZ_AKKV01000025.1"/>
</dbReference>
<dbReference type="OrthoDB" id="252349at2"/>
<dbReference type="EMBL" id="AKKV01000025">
    <property type="protein sequence ID" value="EIT85551.1"/>
    <property type="molecule type" value="Genomic_DNA"/>
</dbReference>
<dbReference type="Proteomes" id="UP000004080">
    <property type="component" value="Unassembled WGS sequence"/>
</dbReference>
<dbReference type="PATRIC" id="fig|1196324.3.peg.2030"/>
<feature type="domain" description="SGNH hydrolase-type esterase" evidence="2">
    <location>
        <begin position="48"/>
        <end position="236"/>
    </location>
</feature>
<accession>I8J1E7</accession>